<reference evidence="2" key="1">
    <citation type="journal article" date="2020" name="Stud. Mycol.">
        <title>101 Dothideomycetes genomes: a test case for predicting lifestyles and emergence of pathogens.</title>
        <authorList>
            <person name="Haridas S."/>
            <person name="Albert R."/>
            <person name="Binder M."/>
            <person name="Bloem J."/>
            <person name="Labutti K."/>
            <person name="Salamov A."/>
            <person name="Andreopoulos B."/>
            <person name="Baker S."/>
            <person name="Barry K."/>
            <person name="Bills G."/>
            <person name="Bluhm B."/>
            <person name="Cannon C."/>
            <person name="Castanera R."/>
            <person name="Culley D."/>
            <person name="Daum C."/>
            <person name="Ezra D."/>
            <person name="Gonzalez J."/>
            <person name="Henrissat B."/>
            <person name="Kuo A."/>
            <person name="Liang C."/>
            <person name="Lipzen A."/>
            <person name="Lutzoni F."/>
            <person name="Magnuson J."/>
            <person name="Mondo S."/>
            <person name="Nolan M."/>
            <person name="Ohm R."/>
            <person name="Pangilinan J."/>
            <person name="Park H.-J."/>
            <person name="Ramirez L."/>
            <person name="Alfaro M."/>
            <person name="Sun H."/>
            <person name="Tritt A."/>
            <person name="Yoshinaga Y."/>
            <person name="Zwiers L.-H."/>
            <person name="Turgeon B."/>
            <person name="Goodwin S."/>
            <person name="Spatafora J."/>
            <person name="Crous P."/>
            <person name="Grigoriev I."/>
        </authorList>
    </citation>
    <scope>NUCLEOTIDE SEQUENCE</scope>
    <source>
        <strain evidence="2">CBS 113818</strain>
    </source>
</reference>
<evidence type="ECO:0000313" key="2">
    <source>
        <dbReference type="EMBL" id="KAF2826663.1"/>
    </source>
</evidence>
<feature type="compositionally biased region" description="Polar residues" evidence="1">
    <location>
        <begin position="58"/>
        <end position="73"/>
    </location>
</feature>
<name>A0A6A7A0M5_9PLEO</name>
<gene>
    <name evidence="2" type="ORF">CC86DRAFT_416310</name>
</gene>
<feature type="compositionally biased region" description="Basic and acidic residues" evidence="1">
    <location>
        <begin position="213"/>
        <end position="224"/>
    </location>
</feature>
<sequence>MSYRSHSSRHPSAPPHSHHGTSRRPHELDVQPPDQHGGFDPSRSSRLNQGAPPPASQHGGSRRSNNQGGQQMDIQGRNESRPELLEGFSPSGRHGTGTNYRVRGNRGRPPRNQNSLQSQLQGTGQMQGSLRNQDAQQTGAPPGGHRRPPPLQMQGNVRTQGGSRRGELPMNEMQPSMGRQPRNQDARHTGAPRGGYGTPPLRNPGSRCSGSLDDYREHEGDRFPDPLARMPRNMRERPRYEVEFDRDGRGDIRRHRKGGKKGKGKRCGDILISFTYHHYAIQLNMPAKETYTERQLLVNAHKVLVSRFILSKAKYFVGLPFAYHAGNEGNIEMSYELLKTFEVGNAELQAMVDNGDADAAAIHKRSSELMGWLQVAGTDTLDKKQWEKDMQTWTLRQWREGDAEMAERITRVMGDFGMFE</sequence>
<keyword evidence="3" id="KW-1185">Reference proteome</keyword>
<feature type="region of interest" description="Disordered" evidence="1">
    <location>
        <begin position="1"/>
        <end position="230"/>
    </location>
</feature>
<dbReference type="AlphaFoldDB" id="A0A6A7A0M5"/>
<dbReference type="Proteomes" id="UP000799424">
    <property type="component" value="Unassembled WGS sequence"/>
</dbReference>
<evidence type="ECO:0000256" key="1">
    <source>
        <dbReference type="SAM" id="MobiDB-lite"/>
    </source>
</evidence>
<proteinExistence type="predicted"/>
<dbReference type="EMBL" id="MU006225">
    <property type="protein sequence ID" value="KAF2826663.1"/>
    <property type="molecule type" value="Genomic_DNA"/>
</dbReference>
<feature type="compositionally biased region" description="Polar residues" evidence="1">
    <location>
        <begin position="113"/>
        <end position="139"/>
    </location>
</feature>
<protein>
    <submittedName>
        <fullName evidence="2">Uncharacterized protein</fullName>
    </submittedName>
</protein>
<evidence type="ECO:0000313" key="3">
    <source>
        <dbReference type="Proteomes" id="UP000799424"/>
    </source>
</evidence>
<accession>A0A6A7A0M5</accession>
<feature type="compositionally biased region" description="Polar residues" evidence="1">
    <location>
        <begin position="153"/>
        <end position="162"/>
    </location>
</feature>
<organism evidence="2 3">
    <name type="scientific">Ophiobolus disseminans</name>
    <dbReference type="NCBI Taxonomy" id="1469910"/>
    <lineage>
        <taxon>Eukaryota</taxon>
        <taxon>Fungi</taxon>
        <taxon>Dikarya</taxon>
        <taxon>Ascomycota</taxon>
        <taxon>Pezizomycotina</taxon>
        <taxon>Dothideomycetes</taxon>
        <taxon>Pleosporomycetidae</taxon>
        <taxon>Pleosporales</taxon>
        <taxon>Pleosporineae</taxon>
        <taxon>Phaeosphaeriaceae</taxon>
        <taxon>Ophiobolus</taxon>
    </lineage>
</organism>